<organism evidence="9 10">
    <name type="scientific">Proteiniclasticum ruminis</name>
    <dbReference type="NCBI Taxonomy" id="398199"/>
    <lineage>
        <taxon>Bacteria</taxon>
        <taxon>Bacillati</taxon>
        <taxon>Bacillota</taxon>
        <taxon>Clostridia</taxon>
        <taxon>Eubacteriales</taxon>
        <taxon>Clostridiaceae</taxon>
        <taxon>Proteiniclasticum</taxon>
    </lineage>
</organism>
<feature type="transmembrane region" description="Helical" evidence="7">
    <location>
        <begin position="54"/>
        <end position="72"/>
    </location>
</feature>
<feature type="transmembrane region" description="Helical" evidence="7">
    <location>
        <begin position="280"/>
        <end position="304"/>
    </location>
</feature>
<evidence type="ECO:0000259" key="8">
    <source>
        <dbReference type="Pfam" id="PF03600"/>
    </source>
</evidence>
<accession>A0A1G8R0K2</accession>
<feature type="domain" description="Citrate transporter-like" evidence="8">
    <location>
        <begin position="15"/>
        <end position="368"/>
    </location>
</feature>
<dbReference type="Pfam" id="PF03600">
    <property type="entry name" value="CitMHS"/>
    <property type="match status" value="1"/>
</dbReference>
<dbReference type="InterPro" id="IPR004680">
    <property type="entry name" value="Cit_transptr-like_dom"/>
</dbReference>
<dbReference type="GO" id="GO:0022857">
    <property type="term" value="F:transmembrane transporter activity"/>
    <property type="evidence" value="ECO:0007669"/>
    <property type="project" value="InterPro"/>
</dbReference>
<keyword evidence="6 7" id="KW-0472">Membrane</keyword>
<dbReference type="InterPro" id="IPR001898">
    <property type="entry name" value="SLC13A/DASS"/>
</dbReference>
<feature type="transmembrane region" description="Helical" evidence="7">
    <location>
        <begin position="248"/>
        <end position="268"/>
    </location>
</feature>
<keyword evidence="2" id="KW-0813">Transport</keyword>
<protein>
    <submittedName>
        <fullName evidence="9">Anion transporter</fullName>
    </submittedName>
</protein>
<evidence type="ECO:0000256" key="3">
    <source>
        <dbReference type="ARBA" id="ARBA00022692"/>
    </source>
</evidence>
<dbReference type="EMBL" id="FNDZ01000007">
    <property type="protein sequence ID" value="SDJ10506.1"/>
    <property type="molecule type" value="Genomic_DNA"/>
</dbReference>
<feature type="transmembrane region" description="Helical" evidence="7">
    <location>
        <begin position="316"/>
        <end position="349"/>
    </location>
</feature>
<dbReference type="NCBIfam" id="TIGR00785">
    <property type="entry name" value="dass"/>
    <property type="match status" value="1"/>
</dbReference>
<gene>
    <name evidence="9" type="ORF">SAMN05421804_107125</name>
</gene>
<dbReference type="InterPro" id="IPR051679">
    <property type="entry name" value="DASS-Related_Transporters"/>
</dbReference>
<dbReference type="PANTHER" id="PTHR43652:SF1">
    <property type="entry name" value="RESPONSE REGULATOR"/>
    <property type="match status" value="1"/>
</dbReference>
<comment type="subcellular location">
    <subcellularLocation>
        <location evidence="1">Membrane</location>
        <topology evidence="1">Multi-pass membrane protein</topology>
    </subcellularLocation>
</comment>
<dbReference type="GO" id="GO:0005886">
    <property type="term" value="C:plasma membrane"/>
    <property type="evidence" value="ECO:0007669"/>
    <property type="project" value="TreeGrafter"/>
</dbReference>
<evidence type="ECO:0000256" key="4">
    <source>
        <dbReference type="ARBA" id="ARBA00022737"/>
    </source>
</evidence>
<feature type="transmembrane region" description="Helical" evidence="7">
    <location>
        <begin position="92"/>
        <end position="122"/>
    </location>
</feature>
<evidence type="ECO:0000313" key="9">
    <source>
        <dbReference type="EMBL" id="SDJ10506.1"/>
    </source>
</evidence>
<keyword evidence="3 7" id="KW-0812">Transmembrane</keyword>
<dbReference type="AlphaFoldDB" id="A0A1G8R0K2"/>
<evidence type="ECO:0000256" key="5">
    <source>
        <dbReference type="ARBA" id="ARBA00022989"/>
    </source>
</evidence>
<dbReference type="Proteomes" id="UP000183255">
    <property type="component" value="Unassembled WGS sequence"/>
</dbReference>
<feature type="transmembrane region" description="Helical" evidence="7">
    <location>
        <begin position="361"/>
        <end position="380"/>
    </location>
</feature>
<feature type="transmembrane region" description="Helical" evidence="7">
    <location>
        <begin position="400"/>
        <end position="423"/>
    </location>
</feature>
<reference evidence="9 10" key="1">
    <citation type="submission" date="2016-10" db="EMBL/GenBank/DDBJ databases">
        <authorList>
            <person name="de Groot N.N."/>
        </authorList>
    </citation>
    <scope>NUCLEOTIDE SEQUENCE [LARGE SCALE GENOMIC DNA]</scope>
    <source>
        <strain evidence="9 10">CGMCC 1.5058</strain>
    </source>
</reference>
<evidence type="ECO:0000256" key="2">
    <source>
        <dbReference type="ARBA" id="ARBA00022448"/>
    </source>
</evidence>
<evidence type="ECO:0000313" key="10">
    <source>
        <dbReference type="Proteomes" id="UP000183255"/>
    </source>
</evidence>
<proteinExistence type="predicted"/>
<evidence type="ECO:0000256" key="7">
    <source>
        <dbReference type="SAM" id="Phobius"/>
    </source>
</evidence>
<dbReference type="CDD" id="cd01115">
    <property type="entry name" value="SLC13_permease"/>
    <property type="match status" value="1"/>
</dbReference>
<keyword evidence="5 7" id="KW-1133">Transmembrane helix</keyword>
<dbReference type="PANTHER" id="PTHR43652">
    <property type="entry name" value="BASIC AMINO ACID ANTIPORTER YFCC-RELATED"/>
    <property type="match status" value="1"/>
</dbReference>
<name>A0A1G8R0K2_9CLOT</name>
<sequence>MSSSIITLLFLVFAVVMFAWEKLPLSITAMTVAIGLTLTGVLDPKDAFSGFVDGNVLLFMGMFIVGAAFFDTGMAQKVGGLVTKFAKTERQLIVAVMTITGLMSGVLSNTGTAAVLIPVLIGISAKSGFARSKLMIPLVLAAAMGGNLSLIGAPGNMIAQSALEEIGLKFGFFEYAKVGLPILMAGILFMATIGYKLLPNHKDQELDSDSVFAKQDDYSNVPEWKQYLSLIILVLTVLAMIFEDQLGVKLYVSAWIGALSLVITGVISEKKAMKSIDMHTIFLFVGSLALAKALDQSGAGALIADTIVDTLGSNPSPFLLLIVVLVLSAVMTNFMSNTATTALLVPISLSIANSMGADPRAVLMATVIGGSMAYATPIGMPANTMVYGIGGYKFRDYVKAGSPLILVSLVVAAILLPILFPFYP</sequence>
<feature type="transmembrane region" description="Helical" evidence="7">
    <location>
        <begin position="178"/>
        <end position="198"/>
    </location>
</feature>
<evidence type="ECO:0000256" key="1">
    <source>
        <dbReference type="ARBA" id="ARBA00004141"/>
    </source>
</evidence>
<feature type="transmembrane region" description="Helical" evidence="7">
    <location>
        <begin position="224"/>
        <end position="242"/>
    </location>
</feature>
<feature type="transmembrane region" description="Helical" evidence="7">
    <location>
        <begin position="134"/>
        <end position="158"/>
    </location>
</feature>
<keyword evidence="4" id="KW-0677">Repeat</keyword>
<dbReference type="RefSeq" id="WP_031577072.1">
    <property type="nucleotide sequence ID" value="NZ_FNDZ01000007.1"/>
</dbReference>
<evidence type="ECO:0000256" key="6">
    <source>
        <dbReference type="ARBA" id="ARBA00023136"/>
    </source>
</evidence>